<dbReference type="Pfam" id="PF03033">
    <property type="entry name" value="Glyco_transf_28"/>
    <property type="match status" value="1"/>
</dbReference>
<evidence type="ECO:0000256" key="5">
    <source>
        <dbReference type="ARBA" id="ARBA00022960"/>
    </source>
</evidence>
<comment type="similarity">
    <text evidence="10">Belongs to the glycosyltransferase 28 family. MurG subfamily.</text>
</comment>
<feature type="binding site" evidence="10">
    <location>
        <begin position="16"/>
        <end position="18"/>
    </location>
    <ligand>
        <name>UDP-N-acetyl-alpha-D-glucosamine</name>
        <dbReference type="ChEBI" id="CHEBI:57705"/>
    </ligand>
</feature>
<dbReference type="GO" id="GO:0005886">
    <property type="term" value="C:plasma membrane"/>
    <property type="evidence" value="ECO:0007669"/>
    <property type="project" value="UniProtKB-SubCell"/>
</dbReference>
<dbReference type="Gene3D" id="3.40.50.2000">
    <property type="entry name" value="Glycogen Phosphorylase B"/>
    <property type="match status" value="2"/>
</dbReference>
<comment type="caution">
    <text evidence="10">Lacks conserved residue(s) required for the propagation of feature annotation.</text>
</comment>
<evidence type="ECO:0000256" key="4">
    <source>
        <dbReference type="ARBA" id="ARBA00022679"/>
    </source>
</evidence>
<feature type="binding site" evidence="10">
    <location>
        <position position="257"/>
    </location>
    <ligand>
        <name>UDP-N-acetyl-alpha-D-glucosamine</name>
        <dbReference type="ChEBI" id="CHEBI:57705"/>
    </ligand>
</feature>
<dbReference type="InterPro" id="IPR006009">
    <property type="entry name" value="GlcNAc_MurG"/>
</dbReference>
<dbReference type="GO" id="GO:0009252">
    <property type="term" value="P:peptidoglycan biosynthetic process"/>
    <property type="evidence" value="ECO:0007669"/>
    <property type="project" value="UniProtKB-UniRule"/>
</dbReference>
<dbReference type="Pfam" id="PF04101">
    <property type="entry name" value="Glyco_tran_28_C"/>
    <property type="match status" value="1"/>
</dbReference>
<dbReference type="Proteomes" id="UP000553343">
    <property type="component" value="Unassembled WGS sequence"/>
</dbReference>
<evidence type="ECO:0000259" key="11">
    <source>
        <dbReference type="Pfam" id="PF03033"/>
    </source>
</evidence>
<evidence type="ECO:0000256" key="1">
    <source>
        <dbReference type="ARBA" id="ARBA00022475"/>
    </source>
</evidence>
<comment type="catalytic activity">
    <reaction evidence="10">
        <text>di-trans,octa-cis-undecaprenyl diphospho-N-acetyl-alpha-D-muramoyl-L-alanyl-D-glutamyl-meso-2,6-diaminopimeloyl-D-alanyl-D-alanine + UDP-N-acetyl-alpha-D-glucosamine = di-trans,octa-cis-undecaprenyl diphospho-[N-acetyl-alpha-D-glucosaminyl-(1-&gt;4)]-N-acetyl-alpha-D-muramoyl-L-alanyl-D-glutamyl-meso-2,6-diaminopimeloyl-D-alanyl-D-alanine + UDP + H(+)</text>
        <dbReference type="Rhea" id="RHEA:31227"/>
        <dbReference type="ChEBI" id="CHEBI:15378"/>
        <dbReference type="ChEBI" id="CHEBI:57705"/>
        <dbReference type="ChEBI" id="CHEBI:58223"/>
        <dbReference type="ChEBI" id="CHEBI:61387"/>
        <dbReference type="ChEBI" id="CHEBI:61388"/>
        <dbReference type="EC" id="2.4.1.227"/>
    </reaction>
</comment>
<dbReference type="PANTHER" id="PTHR21015:SF22">
    <property type="entry name" value="GLYCOSYLTRANSFERASE"/>
    <property type="match status" value="1"/>
</dbReference>
<dbReference type="GO" id="GO:0008360">
    <property type="term" value="P:regulation of cell shape"/>
    <property type="evidence" value="ECO:0007669"/>
    <property type="project" value="UniProtKB-KW"/>
</dbReference>
<dbReference type="HAMAP" id="MF_00033">
    <property type="entry name" value="MurG"/>
    <property type="match status" value="1"/>
</dbReference>
<keyword evidence="5 10" id="KW-0133">Cell shape</keyword>
<organism evidence="13 14">
    <name type="scientific">Desulfobacter latus</name>
    <dbReference type="NCBI Taxonomy" id="2292"/>
    <lineage>
        <taxon>Bacteria</taxon>
        <taxon>Pseudomonadati</taxon>
        <taxon>Thermodesulfobacteriota</taxon>
        <taxon>Desulfobacteria</taxon>
        <taxon>Desulfobacterales</taxon>
        <taxon>Desulfobacteraceae</taxon>
        <taxon>Desulfobacter</taxon>
    </lineage>
</organism>
<keyword evidence="4 10" id="KW-0808">Transferase</keyword>
<keyword evidence="7 10" id="KW-0472">Membrane</keyword>
<dbReference type="GO" id="GO:0051301">
    <property type="term" value="P:cell division"/>
    <property type="evidence" value="ECO:0007669"/>
    <property type="project" value="UniProtKB-KW"/>
</dbReference>
<keyword evidence="1 10" id="KW-1003">Cell membrane</keyword>
<keyword evidence="3 10" id="KW-0328">Glycosyltransferase</keyword>
<keyword evidence="9 10" id="KW-0961">Cell wall biogenesis/degradation</keyword>
<name>A0A850SYN6_9BACT</name>
<dbReference type="InterPro" id="IPR004276">
    <property type="entry name" value="GlycoTrans_28_N"/>
</dbReference>
<dbReference type="PANTHER" id="PTHR21015">
    <property type="entry name" value="UDP-N-ACETYLGLUCOSAMINE--N-ACETYLMURAMYL-(PENTAPEPTIDE) PYROPHOSPHORYL-UNDECAPRENOL N-ACETYLGLUCOSAMINE TRANSFERASE 1"/>
    <property type="match status" value="1"/>
</dbReference>
<dbReference type="SUPFAM" id="SSF53756">
    <property type="entry name" value="UDP-Glycosyltransferase/glycogen phosphorylase"/>
    <property type="match status" value="1"/>
</dbReference>
<dbReference type="GO" id="GO:0071555">
    <property type="term" value="P:cell wall organization"/>
    <property type="evidence" value="ECO:0007669"/>
    <property type="project" value="UniProtKB-KW"/>
</dbReference>
<comment type="caution">
    <text evidence="13">The sequence shown here is derived from an EMBL/GenBank/DDBJ whole genome shotgun (WGS) entry which is preliminary data.</text>
</comment>
<dbReference type="UniPathway" id="UPA00219"/>
<evidence type="ECO:0000256" key="3">
    <source>
        <dbReference type="ARBA" id="ARBA00022676"/>
    </source>
</evidence>
<protein>
    <recommendedName>
        <fullName evidence="10">UDP-N-acetylglucosamine--N-acetylmuramyl-(pentapeptide) pyrophosphoryl-undecaprenol N-acetylglucosamine transferase</fullName>
        <ecNumber evidence="10">2.4.1.227</ecNumber>
    </recommendedName>
    <alternativeName>
        <fullName evidence="10">Undecaprenyl-PP-MurNAc-pentapeptide-UDPGlcNAc GlcNAc transferase</fullName>
    </alternativeName>
</protein>
<evidence type="ECO:0000256" key="8">
    <source>
        <dbReference type="ARBA" id="ARBA00023306"/>
    </source>
</evidence>
<comment type="function">
    <text evidence="10">Cell wall formation. Catalyzes the transfer of a GlcNAc subunit on undecaprenyl-pyrophosphoryl-MurNAc-pentapeptide (lipid intermediate I) to form undecaprenyl-pyrophosphoryl-MurNAc-(pentapeptide)GlcNAc (lipid intermediate II).</text>
</comment>
<dbReference type="AlphaFoldDB" id="A0A850SYN6"/>
<evidence type="ECO:0000256" key="2">
    <source>
        <dbReference type="ARBA" id="ARBA00022618"/>
    </source>
</evidence>
<feature type="domain" description="Glycosyltransferase family 28 N-terminal" evidence="11">
    <location>
        <begin position="10"/>
        <end position="148"/>
    </location>
</feature>
<sequence length="369" mass="39900">MQNLKSIRLLLTGGETGGHLYPAIAVAETLAETVPGSESIYVGAAGRIDIQKIIGARFITHSLCMTPYDRKSLMGNMVLPWNFLNSALKARHILRQYCPHAVMGVGAFPSVPVVLAAWMEKIPILLLEPNAQPGMANSLLSKVAQRICVTHTGMEAFFPHDKIVVTGTPVQNRLLQDAADKLHGCELFGIPKDARTVLITGGSIGSVAINSMVLENLNLLAGNIGHLIWQTGERDYRRIRRLLGNHSPPNCTILPYIPKMGHAYAASNLVVSSAGAGSLAELAMLGKPALIIPDPDVTENHQLKNARNLHENNACILMDAGIASQRIAAAIVELLNSDSKLEQLKTNILKCAEYRASQLIVAQIRQVAR</sequence>
<dbReference type="RefSeq" id="WP_178366706.1">
    <property type="nucleotide sequence ID" value="NZ_JACADJ010000028.1"/>
</dbReference>
<evidence type="ECO:0000313" key="13">
    <source>
        <dbReference type="EMBL" id="NWH05250.1"/>
    </source>
</evidence>
<evidence type="ECO:0000256" key="6">
    <source>
        <dbReference type="ARBA" id="ARBA00022984"/>
    </source>
</evidence>
<dbReference type="EMBL" id="JACADJ010000028">
    <property type="protein sequence ID" value="NWH05250.1"/>
    <property type="molecule type" value="Genomic_DNA"/>
</dbReference>
<proteinExistence type="inferred from homology"/>
<keyword evidence="2 10" id="KW-0132">Cell division</keyword>
<dbReference type="EC" id="2.4.1.227" evidence="10"/>
<feature type="binding site" evidence="10">
    <location>
        <position position="203"/>
    </location>
    <ligand>
        <name>UDP-N-acetyl-alpha-D-glucosamine</name>
        <dbReference type="ChEBI" id="CHEBI:57705"/>
    </ligand>
</feature>
<dbReference type="CDD" id="cd03785">
    <property type="entry name" value="GT28_MurG"/>
    <property type="match status" value="1"/>
</dbReference>
<comment type="pathway">
    <text evidence="10">Cell wall biogenesis; peptidoglycan biosynthesis.</text>
</comment>
<evidence type="ECO:0000256" key="7">
    <source>
        <dbReference type="ARBA" id="ARBA00023136"/>
    </source>
</evidence>
<gene>
    <name evidence="10" type="primary">murG</name>
    <name evidence="13" type="ORF">HXW94_09665</name>
</gene>
<feature type="binding site" evidence="10">
    <location>
        <position position="302"/>
    </location>
    <ligand>
        <name>UDP-N-acetyl-alpha-D-glucosamine</name>
        <dbReference type="ChEBI" id="CHEBI:57705"/>
    </ligand>
</feature>
<feature type="domain" description="Glycosyl transferase family 28 C-terminal" evidence="12">
    <location>
        <begin position="196"/>
        <end position="349"/>
    </location>
</feature>
<evidence type="ECO:0000256" key="10">
    <source>
        <dbReference type="HAMAP-Rule" id="MF_00033"/>
    </source>
</evidence>
<feature type="binding site" evidence="10">
    <location>
        <position position="130"/>
    </location>
    <ligand>
        <name>UDP-N-acetyl-alpha-D-glucosamine</name>
        <dbReference type="ChEBI" id="CHEBI:57705"/>
    </ligand>
</feature>
<accession>A0A850SYN6</accession>
<reference evidence="13 14" key="1">
    <citation type="submission" date="2020-06" db="EMBL/GenBank/DDBJ databases">
        <title>High-quality draft genome of sulfate reducer Desulfobacter latus type strain AcrS2 isolated from marine sediment.</title>
        <authorList>
            <person name="Hoppe M."/>
            <person name="Larsen C.K."/>
            <person name="Marshall I.P.G."/>
            <person name="Schramm A."/>
            <person name="Marietou A.G."/>
        </authorList>
    </citation>
    <scope>NUCLEOTIDE SEQUENCE [LARGE SCALE GENOMIC DNA]</scope>
    <source>
        <strain evidence="13 14">AcRS2</strain>
    </source>
</reference>
<comment type="subcellular location">
    <subcellularLocation>
        <location evidence="10">Cell membrane</location>
        <topology evidence="10">Peripheral membrane protein</topology>
        <orientation evidence="10">Cytoplasmic side</orientation>
    </subcellularLocation>
</comment>
<keyword evidence="8 10" id="KW-0131">Cell cycle</keyword>
<keyword evidence="6 10" id="KW-0573">Peptidoglycan synthesis</keyword>
<evidence type="ECO:0000256" key="9">
    <source>
        <dbReference type="ARBA" id="ARBA00023316"/>
    </source>
</evidence>
<keyword evidence="14" id="KW-1185">Reference proteome</keyword>
<dbReference type="InterPro" id="IPR007235">
    <property type="entry name" value="Glyco_trans_28_C"/>
</dbReference>
<evidence type="ECO:0000313" key="14">
    <source>
        <dbReference type="Proteomes" id="UP000553343"/>
    </source>
</evidence>
<evidence type="ECO:0000259" key="12">
    <source>
        <dbReference type="Pfam" id="PF04101"/>
    </source>
</evidence>
<dbReference type="GO" id="GO:0005975">
    <property type="term" value="P:carbohydrate metabolic process"/>
    <property type="evidence" value="ECO:0007669"/>
    <property type="project" value="InterPro"/>
</dbReference>
<dbReference type="GO" id="GO:0050511">
    <property type="term" value="F:undecaprenyldiphospho-muramoylpentapeptide beta-N-acetylglucosaminyltransferase activity"/>
    <property type="evidence" value="ECO:0007669"/>
    <property type="project" value="UniProtKB-UniRule"/>
</dbReference>